<feature type="transmembrane region" description="Helical" evidence="5">
    <location>
        <begin position="263"/>
        <end position="282"/>
    </location>
</feature>
<evidence type="ECO:0000259" key="6">
    <source>
        <dbReference type="Pfam" id="PF00892"/>
    </source>
</evidence>
<dbReference type="AlphaFoldDB" id="A0A315EHR6"/>
<sequence>MQASWMILASLFFATMSVCIKYAAPHFHTFELVFYRGLIGMAFMATLCRVQKVPLSTQIPMMHVWRSVIGVASLSAWFYAIAHLPLATAMTLNYMSGVWVAAFLIGGTLVMGRVQDIGRQGPLVLTVIAGFSGVVMLLRPTIEQNQLFAGVIGLLSGLGAALAYMQVAALGRLGEPESRTVFYFSIGTTLVGGVAILFTGASAWTWPTALWLLPIGVLAALGQLSMTMAYTKGSTLVVANLQYSGIVFAALYGLFLFGDQIPLMGWAGMLLIIMSGIASTALRSRTLPRAPAEEH</sequence>
<proteinExistence type="predicted"/>
<feature type="transmembrane region" description="Helical" evidence="5">
    <location>
        <begin position="94"/>
        <end position="111"/>
    </location>
</feature>
<dbReference type="GO" id="GO:0016020">
    <property type="term" value="C:membrane"/>
    <property type="evidence" value="ECO:0007669"/>
    <property type="project" value="UniProtKB-SubCell"/>
</dbReference>
<dbReference type="Proteomes" id="UP000250790">
    <property type="component" value="Unassembled WGS sequence"/>
</dbReference>
<dbReference type="Pfam" id="PF00892">
    <property type="entry name" value="EamA"/>
    <property type="match status" value="1"/>
</dbReference>
<evidence type="ECO:0000313" key="8">
    <source>
        <dbReference type="Proteomes" id="UP000250790"/>
    </source>
</evidence>
<comment type="subcellular location">
    <subcellularLocation>
        <location evidence="1">Membrane</location>
        <topology evidence="1">Multi-pass membrane protein</topology>
    </subcellularLocation>
</comment>
<evidence type="ECO:0000256" key="1">
    <source>
        <dbReference type="ARBA" id="ARBA00004141"/>
    </source>
</evidence>
<feature type="transmembrane region" description="Helical" evidence="5">
    <location>
        <begin position="237"/>
        <end position="257"/>
    </location>
</feature>
<evidence type="ECO:0000256" key="4">
    <source>
        <dbReference type="ARBA" id="ARBA00023136"/>
    </source>
</evidence>
<keyword evidence="8" id="KW-1185">Reference proteome</keyword>
<dbReference type="InterPro" id="IPR000620">
    <property type="entry name" value="EamA_dom"/>
</dbReference>
<dbReference type="OrthoDB" id="8524934at2"/>
<comment type="caution">
    <text evidence="7">The sequence shown here is derived from an EMBL/GenBank/DDBJ whole genome shotgun (WGS) entry which is preliminary data.</text>
</comment>
<dbReference type="InterPro" id="IPR037185">
    <property type="entry name" value="EmrE-like"/>
</dbReference>
<feature type="transmembrane region" description="Helical" evidence="5">
    <location>
        <begin position="181"/>
        <end position="204"/>
    </location>
</feature>
<feature type="transmembrane region" description="Helical" evidence="5">
    <location>
        <begin position="33"/>
        <end position="51"/>
    </location>
</feature>
<evidence type="ECO:0000256" key="5">
    <source>
        <dbReference type="SAM" id="Phobius"/>
    </source>
</evidence>
<organism evidence="7 8">
    <name type="scientific">Limnohabitans parvus II-B4</name>
    <dbReference type="NCBI Taxonomy" id="1293052"/>
    <lineage>
        <taxon>Bacteria</taxon>
        <taxon>Pseudomonadati</taxon>
        <taxon>Pseudomonadota</taxon>
        <taxon>Betaproteobacteria</taxon>
        <taxon>Burkholderiales</taxon>
        <taxon>Comamonadaceae</taxon>
        <taxon>Limnohabitans</taxon>
    </lineage>
</organism>
<keyword evidence="2 5" id="KW-0812">Transmembrane</keyword>
<evidence type="ECO:0000313" key="7">
    <source>
        <dbReference type="EMBL" id="PUE55592.1"/>
    </source>
</evidence>
<gene>
    <name evidence="7" type="ORF">B9Z37_03310</name>
</gene>
<dbReference type="PANTHER" id="PTHR22911:SF6">
    <property type="entry name" value="SOLUTE CARRIER FAMILY 35 MEMBER G1"/>
    <property type="match status" value="1"/>
</dbReference>
<keyword evidence="4 5" id="KW-0472">Membrane</keyword>
<evidence type="ECO:0000256" key="3">
    <source>
        <dbReference type="ARBA" id="ARBA00022989"/>
    </source>
</evidence>
<evidence type="ECO:0000256" key="2">
    <source>
        <dbReference type="ARBA" id="ARBA00022692"/>
    </source>
</evidence>
<reference evidence="7 8" key="1">
    <citation type="submission" date="2017-04" db="EMBL/GenBank/DDBJ databases">
        <title>Unexpected and diverse lifestyles within the genus Limnohabitans.</title>
        <authorList>
            <person name="Kasalicky V."/>
            <person name="Mehrshad M."/>
            <person name="Andrei S.-A."/>
            <person name="Salcher M."/>
            <person name="Kratochvilova H."/>
            <person name="Simek K."/>
            <person name="Ghai R."/>
        </authorList>
    </citation>
    <scope>NUCLEOTIDE SEQUENCE [LARGE SCALE GENOMIC DNA]</scope>
    <source>
        <strain evidence="7 8">II-B4</strain>
    </source>
</reference>
<feature type="transmembrane region" description="Helical" evidence="5">
    <location>
        <begin position="148"/>
        <end position="169"/>
    </location>
</feature>
<dbReference type="RefSeq" id="WP_108311583.1">
    <property type="nucleotide sequence ID" value="NZ_NESN01000001.1"/>
</dbReference>
<name>A0A315EHR6_9BURK</name>
<feature type="domain" description="EamA" evidence="6">
    <location>
        <begin position="4"/>
        <end position="103"/>
    </location>
</feature>
<keyword evidence="3 5" id="KW-1133">Transmembrane helix</keyword>
<feature type="transmembrane region" description="Helical" evidence="5">
    <location>
        <begin position="210"/>
        <end position="230"/>
    </location>
</feature>
<accession>A0A315EHR6</accession>
<dbReference type="SUPFAM" id="SSF103481">
    <property type="entry name" value="Multidrug resistance efflux transporter EmrE"/>
    <property type="match status" value="2"/>
</dbReference>
<dbReference type="EMBL" id="NESN01000001">
    <property type="protein sequence ID" value="PUE55592.1"/>
    <property type="molecule type" value="Genomic_DNA"/>
</dbReference>
<dbReference type="PANTHER" id="PTHR22911">
    <property type="entry name" value="ACYL-MALONYL CONDENSING ENZYME-RELATED"/>
    <property type="match status" value="1"/>
</dbReference>
<feature type="transmembrane region" description="Helical" evidence="5">
    <location>
        <begin position="123"/>
        <end position="142"/>
    </location>
</feature>
<protein>
    <submittedName>
        <fullName evidence="7">EamA family transporter</fullName>
    </submittedName>
</protein>
<feature type="transmembrane region" description="Helical" evidence="5">
    <location>
        <begin position="63"/>
        <end position="82"/>
    </location>
</feature>